<feature type="signal peptide" evidence="8">
    <location>
        <begin position="1"/>
        <end position="24"/>
    </location>
</feature>
<comment type="caution">
    <text evidence="11">The sequence shown here is derived from an EMBL/GenBank/DDBJ whole genome shotgun (WGS) entry which is preliminary data.</text>
</comment>
<dbReference type="Proteomes" id="UP001548590">
    <property type="component" value="Unassembled WGS sequence"/>
</dbReference>
<evidence type="ECO:0000256" key="3">
    <source>
        <dbReference type="ARBA" id="ARBA00022670"/>
    </source>
</evidence>
<evidence type="ECO:0000256" key="1">
    <source>
        <dbReference type="ARBA" id="ARBA00001947"/>
    </source>
</evidence>
<evidence type="ECO:0000313" key="11">
    <source>
        <dbReference type="EMBL" id="MET1491777.1"/>
    </source>
</evidence>
<proteinExistence type="inferred from homology"/>
<evidence type="ECO:0000313" key="12">
    <source>
        <dbReference type="Proteomes" id="UP001548590"/>
    </source>
</evidence>
<evidence type="ECO:0000256" key="5">
    <source>
        <dbReference type="ARBA" id="ARBA00022801"/>
    </source>
</evidence>
<gene>
    <name evidence="11" type="ORF">ABVT11_18200</name>
</gene>
<dbReference type="GO" id="GO:0016787">
    <property type="term" value="F:hydrolase activity"/>
    <property type="evidence" value="ECO:0007669"/>
    <property type="project" value="UniProtKB-KW"/>
</dbReference>
<evidence type="ECO:0000256" key="4">
    <source>
        <dbReference type="ARBA" id="ARBA00022723"/>
    </source>
</evidence>
<evidence type="ECO:0000256" key="2">
    <source>
        <dbReference type="ARBA" id="ARBA00007357"/>
    </source>
</evidence>
<dbReference type="InterPro" id="IPR024079">
    <property type="entry name" value="MetalloPept_cat_dom_sf"/>
</dbReference>
<dbReference type="PRINTS" id="PR00786">
    <property type="entry name" value="NEPRILYSIN"/>
</dbReference>
<sequence>MKLISKPFAGLALVACFGAAGVCAAPLSSGIEAGNADPAVRAQDNLFQAVNGGWVKRTEIPADESNIGAFLTVFDLTQERCRVIAEALGADATGEAALVRAMYRSYMNTDQAGQLGIQPISRQLDEIARLDGKPALMRLLGRWQGENRRVSLPLAFHVDLDQKAPARYLATVSQDGLAMPDRDYYLEQDPRFVQARKAYVDYLTASFTALKLDRPAQRAAEVMALETGIARIQWDKVKLRDPIAGYNKFQRGALSTKVRGFDWKPFLEAAGAGGIATLDVSQPSYVTALGALIRKTPVGTWQDYLRIRLLDAYAPYLDEASVARHFAFHGTALSGSTQNRPRWKRGLRLINETLGEAMGKLYVEKHFPPEHKARMQALVKNLLSAYAADIDTLDWMESDQSRKGAHAKLDKLMVKIGYPEKWRGYPGLVLDEHDLVGNIRKAEQLEFTRELSEINDPVDRTRWGMAPQIVNAYYNPVFNEIVFPAAILQPPFFDMAADDAVNYGGIGAVIGHEISHGFDDWGSQYDADGMLNPWMSEADKTRFKALTHRVVEQYNGYEALPGKFVNGELTLGENIADIAGLAIAYKAYSLSLGGQPAPVIDGMSGPQRFFTGFAQVWRSKIRPEALLARIVSDPHSPPEFRVIGATANNEAFHETFGVKPGDGMFRKPEERVRIW</sequence>
<dbReference type="InterPro" id="IPR018497">
    <property type="entry name" value="Peptidase_M13_C"/>
</dbReference>
<dbReference type="SUPFAM" id="SSF55486">
    <property type="entry name" value="Metalloproteases ('zincins'), catalytic domain"/>
    <property type="match status" value="1"/>
</dbReference>
<dbReference type="EC" id="3.4.24.-" evidence="11"/>
<comment type="cofactor">
    <cofactor evidence="1">
        <name>Zn(2+)</name>
        <dbReference type="ChEBI" id="CHEBI:29105"/>
    </cofactor>
</comment>
<dbReference type="PROSITE" id="PS51885">
    <property type="entry name" value="NEPRILYSIN"/>
    <property type="match status" value="1"/>
</dbReference>
<evidence type="ECO:0000256" key="8">
    <source>
        <dbReference type="SAM" id="SignalP"/>
    </source>
</evidence>
<dbReference type="PANTHER" id="PTHR11733">
    <property type="entry name" value="ZINC METALLOPROTEASE FAMILY M13 NEPRILYSIN-RELATED"/>
    <property type="match status" value="1"/>
</dbReference>
<dbReference type="InterPro" id="IPR008753">
    <property type="entry name" value="Peptidase_M13_N"/>
</dbReference>
<dbReference type="Pfam" id="PF01431">
    <property type="entry name" value="Peptidase_M13"/>
    <property type="match status" value="1"/>
</dbReference>
<accession>A0ABV2CWH3</accession>
<dbReference type="CDD" id="cd08662">
    <property type="entry name" value="M13"/>
    <property type="match status" value="1"/>
</dbReference>
<comment type="similarity">
    <text evidence="2">Belongs to the peptidase M13 family.</text>
</comment>
<dbReference type="InterPro" id="IPR042089">
    <property type="entry name" value="Peptidase_M13_dom_2"/>
</dbReference>
<feature type="domain" description="Peptidase M13 C-terminal" evidence="9">
    <location>
        <begin position="471"/>
        <end position="672"/>
    </location>
</feature>
<keyword evidence="12" id="KW-1185">Reference proteome</keyword>
<name>A0ABV2CWH3_9RHOO</name>
<feature type="domain" description="Peptidase M13 N-terminal" evidence="10">
    <location>
        <begin position="43"/>
        <end position="419"/>
    </location>
</feature>
<keyword evidence="6" id="KW-0862">Zinc</keyword>
<dbReference type="EMBL" id="JBEWLZ010000015">
    <property type="protein sequence ID" value="MET1491777.1"/>
    <property type="molecule type" value="Genomic_DNA"/>
</dbReference>
<keyword evidence="5 11" id="KW-0378">Hydrolase</keyword>
<keyword evidence="3" id="KW-0645">Protease</keyword>
<dbReference type="Pfam" id="PF05649">
    <property type="entry name" value="Peptidase_M13_N"/>
    <property type="match status" value="1"/>
</dbReference>
<evidence type="ECO:0000256" key="7">
    <source>
        <dbReference type="ARBA" id="ARBA00023049"/>
    </source>
</evidence>
<dbReference type="RefSeq" id="WP_345929874.1">
    <property type="nucleotide sequence ID" value="NZ_JBDIVF010000012.1"/>
</dbReference>
<protein>
    <submittedName>
        <fullName evidence="11">M13 family metallopeptidase</fullName>
        <ecNumber evidence="11">3.4.24.-</ecNumber>
    </submittedName>
</protein>
<keyword evidence="7" id="KW-0482">Metalloprotease</keyword>
<dbReference type="PANTHER" id="PTHR11733:SF167">
    <property type="entry name" value="FI17812P1-RELATED"/>
    <property type="match status" value="1"/>
</dbReference>
<evidence type="ECO:0000256" key="6">
    <source>
        <dbReference type="ARBA" id="ARBA00022833"/>
    </source>
</evidence>
<organism evidence="11 12">
    <name type="scientific">Uliginosibacterium paludis</name>
    <dbReference type="NCBI Taxonomy" id="1615952"/>
    <lineage>
        <taxon>Bacteria</taxon>
        <taxon>Pseudomonadati</taxon>
        <taxon>Pseudomonadota</taxon>
        <taxon>Betaproteobacteria</taxon>
        <taxon>Rhodocyclales</taxon>
        <taxon>Zoogloeaceae</taxon>
        <taxon>Uliginosibacterium</taxon>
    </lineage>
</organism>
<keyword evidence="8" id="KW-0732">Signal</keyword>
<dbReference type="Gene3D" id="3.40.390.10">
    <property type="entry name" value="Collagenase (Catalytic Domain)"/>
    <property type="match status" value="1"/>
</dbReference>
<dbReference type="Gene3D" id="1.10.1380.10">
    <property type="entry name" value="Neutral endopeptidase , domain2"/>
    <property type="match status" value="1"/>
</dbReference>
<keyword evidence="4" id="KW-0479">Metal-binding</keyword>
<evidence type="ECO:0000259" key="10">
    <source>
        <dbReference type="Pfam" id="PF05649"/>
    </source>
</evidence>
<dbReference type="InterPro" id="IPR000718">
    <property type="entry name" value="Peptidase_M13"/>
</dbReference>
<reference evidence="11 12" key="1">
    <citation type="submission" date="2024-07" db="EMBL/GenBank/DDBJ databases">
        <title>Uliginosibacterium paludis KCTC:42655.</title>
        <authorList>
            <person name="Kim M.K."/>
        </authorList>
    </citation>
    <scope>NUCLEOTIDE SEQUENCE [LARGE SCALE GENOMIC DNA]</scope>
    <source>
        <strain evidence="11 12">KCTC 42655</strain>
    </source>
</reference>
<feature type="chain" id="PRO_5045374921" evidence="8">
    <location>
        <begin position="25"/>
        <end position="675"/>
    </location>
</feature>
<evidence type="ECO:0000259" key="9">
    <source>
        <dbReference type="Pfam" id="PF01431"/>
    </source>
</evidence>